<dbReference type="Proteomes" id="UP001269400">
    <property type="component" value="Unassembled WGS sequence"/>
</dbReference>
<feature type="transmembrane region" description="Helical" evidence="1">
    <location>
        <begin position="5"/>
        <end position="24"/>
    </location>
</feature>
<proteinExistence type="predicted"/>
<dbReference type="RefSeq" id="WP_316911053.1">
    <property type="nucleotide sequence ID" value="NZ_JAPTGD010000002.1"/>
</dbReference>
<organism evidence="2 3">
    <name type="scientific">Priestia aryabhattai</name>
    <name type="common">Bacillus aryabhattai</name>
    <dbReference type="NCBI Taxonomy" id="412384"/>
    <lineage>
        <taxon>Bacteria</taxon>
        <taxon>Bacillati</taxon>
        <taxon>Bacillota</taxon>
        <taxon>Bacilli</taxon>
        <taxon>Bacillales</taxon>
        <taxon>Bacillaceae</taxon>
        <taxon>Priestia</taxon>
    </lineage>
</organism>
<feature type="transmembrane region" description="Helical" evidence="1">
    <location>
        <begin position="30"/>
        <end position="50"/>
    </location>
</feature>
<reference evidence="2" key="2">
    <citation type="submission" date="2022-12" db="EMBL/GenBank/DDBJ databases">
        <authorList>
            <person name="Dechsakulwatana C."/>
            <person name="Rungsihiranrut A."/>
            <person name="Muangchinda C."/>
            <person name="Ningthoujam R."/>
            <person name="Klankeo P."/>
            <person name="Pinyakong O."/>
        </authorList>
    </citation>
    <scope>NUCLEOTIDE SEQUENCE</scope>
    <source>
        <strain evidence="2">TL01-2</strain>
    </source>
</reference>
<keyword evidence="1" id="KW-1133">Transmembrane helix</keyword>
<evidence type="ECO:0000313" key="3">
    <source>
        <dbReference type="Proteomes" id="UP001269400"/>
    </source>
</evidence>
<dbReference type="AlphaFoldDB" id="A0AAX6NEB1"/>
<evidence type="ECO:0000256" key="1">
    <source>
        <dbReference type="SAM" id="Phobius"/>
    </source>
</evidence>
<accession>A0AAX6NEB1</accession>
<comment type="caution">
    <text evidence="2">The sequence shown here is derived from an EMBL/GenBank/DDBJ whole genome shotgun (WGS) entry which is preliminary data.</text>
</comment>
<gene>
    <name evidence="2" type="ORF">O0Q50_21890</name>
</gene>
<dbReference type="EMBL" id="JAPTGD010000002">
    <property type="protein sequence ID" value="MDU9693834.1"/>
    <property type="molecule type" value="Genomic_DNA"/>
</dbReference>
<evidence type="ECO:0000313" key="2">
    <source>
        <dbReference type="EMBL" id="MDU9693834.1"/>
    </source>
</evidence>
<protein>
    <submittedName>
        <fullName evidence="2">Uncharacterized protein</fullName>
    </submittedName>
</protein>
<keyword evidence="1" id="KW-0812">Transmembrane</keyword>
<name>A0AAX6NEB1_PRIAR</name>
<reference evidence="2" key="1">
    <citation type="journal article" date="2022" name="J Environ Chem Eng">
        <title>Biodegradation of petroleum oil using a constructed nonpathogenic and heavy metal-tolerant bacterial consortium isolated from marine sponges.</title>
        <authorList>
            <person name="Dechsakulwatana C."/>
            <person name="Rungsihiranrut A."/>
            <person name="Muangchinda C."/>
            <person name="Ningthoujam R."/>
            <person name="Klankeo P."/>
            <person name="Pinyakong O."/>
        </authorList>
    </citation>
    <scope>NUCLEOTIDE SEQUENCE</scope>
    <source>
        <strain evidence="2">TL01-2</strain>
    </source>
</reference>
<keyword evidence="1" id="KW-0472">Membrane</keyword>
<sequence>MKIKIFNLGMLLLISLLMIVNNLLDYYTVKTVVNGFAITMLIFIGADYIYKYKTRHKNNH</sequence>